<accession>A0A0S3SQ71</accession>
<evidence type="ECO:0000313" key="1">
    <source>
        <dbReference type="EMBL" id="BAT95012.1"/>
    </source>
</evidence>
<proteinExistence type="predicted"/>
<name>A0A0S3SQ71_PHAAN</name>
<evidence type="ECO:0000313" key="2">
    <source>
        <dbReference type="Proteomes" id="UP000291084"/>
    </source>
</evidence>
<dbReference type="Proteomes" id="UP000291084">
    <property type="component" value="Chromosome 8"/>
</dbReference>
<dbReference type="AlphaFoldDB" id="A0A0S3SQ71"/>
<protein>
    <submittedName>
        <fullName evidence="1">Uncharacterized protein</fullName>
    </submittedName>
</protein>
<sequence length="82" mass="9396">MDLSDPHPYISYFPLNHGCLPGKETKRSLSVYYPHPTVLLFSVQLFSLGATTFSGLYLFPVPPILPLLLSYFYHTLEDNEFK</sequence>
<dbReference type="EMBL" id="AP015041">
    <property type="protein sequence ID" value="BAT95012.1"/>
    <property type="molecule type" value="Genomic_DNA"/>
</dbReference>
<reference evidence="1 2" key="1">
    <citation type="journal article" date="2015" name="Sci. Rep.">
        <title>The power of single molecule real-time sequencing technology in the de novo assembly of a eukaryotic genome.</title>
        <authorList>
            <person name="Sakai H."/>
            <person name="Naito K."/>
            <person name="Ogiso-Tanaka E."/>
            <person name="Takahashi Y."/>
            <person name="Iseki K."/>
            <person name="Muto C."/>
            <person name="Satou K."/>
            <person name="Teruya K."/>
            <person name="Shiroma A."/>
            <person name="Shimoji M."/>
            <person name="Hirano T."/>
            <person name="Itoh T."/>
            <person name="Kaga A."/>
            <person name="Tomooka N."/>
        </authorList>
    </citation>
    <scope>NUCLEOTIDE SEQUENCE [LARGE SCALE GENOMIC DNA]</scope>
    <source>
        <strain evidence="2">cv. Shumari</strain>
    </source>
</reference>
<gene>
    <name evidence="1" type="primary">Vigan.08G166900</name>
    <name evidence="1" type="ORF">VIGAN_08166900</name>
</gene>
<keyword evidence="2" id="KW-1185">Reference proteome</keyword>
<organism evidence="1 2">
    <name type="scientific">Vigna angularis var. angularis</name>
    <dbReference type="NCBI Taxonomy" id="157739"/>
    <lineage>
        <taxon>Eukaryota</taxon>
        <taxon>Viridiplantae</taxon>
        <taxon>Streptophyta</taxon>
        <taxon>Embryophyta</taxon>
        <taxon>Tracheophyta</taxon>
        <taxon>Spermatophyta</taxon>
        <taxon>Magnoliopsida</taxon>
        <taxon>eudicotyledons</taxon>
        <taxon>Gunneridae</taxon>
        <taxon>Pentapetalae</taxon>
        <taxon>rosids</taxon>
        <taxon>fabids</taxon>
        <taxon>Fabales</taxon>
        <taxon>Fabaceae</taxon>
        <taxon>Papilionoideae</taxon>
        <taxon>50 kb inversion clade</taxon>
        <taxon>NPAAA clade</taxon>
        <taxon>indigoferoid/millettioid clade</taxon>
        <taxon>Phaseoleae</taxon>
        <taxon>Vigna</taxon>
    </lineage>
</organism>